<evidence type="ECO:0000313" key="3">
    <source>
        <dbReference type="Proteomes" id="UP001279734"/>
    </source>
</evidence>
<dbReference type="EMBL" id="BSYO01000010">
    <property type="protein sequence ID" value="GMH10641.1"/>
    <property type="molecule type" value="Genomic_DNA"/>
</dbReference>
<accession>A0AAD3SH21</accession>
<name>A0AAD3SH21_NEPGR</name>
<feature type="region of interest" description="Disordered" evidence="1">
    <location>
        <begin position="1"/>
        <end position="23"/>
    </location>
</feature>
<comment type="caution">
    <text evidence="2">The sequence shown here is derived from an EMBL/GenBank/DDBJ whole genome shotgun (WGS) entry which is preliminary data.</text>
</comment>
<reference evidence="2" key="1">
    <citation type="submission" date="2023-05" db="EMBL/GenBank/DDBJ databases">
        <title>Nepenthes gracilis genome sequencing.</title>
        <authorList>
            <person name="Fukushima K."/>
        </authorList>
    </citation>
    <scope>NUCLEOTIDE SEQUENCE</scope>
    <source>
        <strain evidence="2">SING2019-196</strain>
    </source>
</reference>
<organism evidence="2 3">
    <name type="scientific">Nepenthes gracilis</name>
    <name type="common">Slender pitcher plant</name>
    <dbReference type="NCBI Taxonomy" id="150966"/>
    <lineage>
        <taxon>Eukaryota</taxon>
        <taxon>Viridiplantae</taxon>
        <taxon>Streptophyta</taxon>
        <taxon>Embryophyta</taxon>
        <taxon>Tracheophyta</taxon>
        <taxon>Spermatophyta</taxon>
        <taxon>Magnoliopsida</taxon>
        <taxon>eudicotyledons</taxon>
        <taxon>Gunneridae</taxon>
        <taxon>Pentapetalae</taxon>
        <taxon>Caryophyllales</taxon>
        <taxon>Nepenthaceae</taxon>
        <taxon>Nepenthes</taxon>
    </lineage>
</organism>
<dbReference type="AlphaFoldDB" id="A0AAD3SH21"/>
<proteinExistence type="predicted"/>
<sequence length="114" mass="12068">MASEDIPVDDGPNPGADIEYHDLSIPPSDGVTHEMEPASVIDLDLMPSPISHISKKYSLVASNFEESFSSSSVGSTERAKKKTRRLGPVLRKADAAGRAPCGCCKAVDPDVELG</sequence>
<gene>
    <name evidence="2" type="ORF">Nepgr_012482</name>
</gene>
<protein>
    <submittedName>
        <fullName evidence="2">Uncharacterized protein</fullName>
    </submittedName>
</protein>
<evidence type="ECO:0000256" key="1">
    <source>
        <dbReference type="SAM" id="MobiDB-lite"/>
    </source>
</evidence>
<keyword evidence="3" id="KW-1185">Reference proteome</keyword>
<evidence type="ECO:0000313" key="2">
    <source>
        <dbReference type="EMBL" id="GMH10641.1"/>
    </source>
</evidence>
<dbReference type="Proteomes" id="UP001279734">
    <property type="component" value="Unassembled WGS sequence"/>
</dbReference>